<dbReference type="InterPro" id="IPR052276">
    <property type="entry name" value="Diphthamide-biosynth_chaperone"/>
</dbReference>
<gene>
    <name evidence="3" type="ORF">NITMOv2_1893</name>
</gene>
<name>A0A0K2GBI6_NITMO</name>
<keyword evidence="4" id="KW-1185">Reference proteome</keyword>
<dbReference type="PROSITE" id="PS00636">
    <property type="entry name" value="DNAJ_1"/>
    <property type="match status" value="1"/>
</dbReference>
<reference evidence="3 4" key="1">
    <citation type="journal article" date="2015" name="Proc. Natl. Acad. Sci. U.S.A.">
        <title>Expanded metabolic versatility of ubiquitous nitrite-oxidizing bacteria from the genus Nitrospira.</title>
        <authorList>
            <person name="Koch H."/>
            <person name="Lucker S."/>
            <person name="Albertsen M."/>
            <person name="Kitzinger K."/>
            <person name="Herbold C."/>
            <person name="Spieck E."/>
            <person name="Nielsen P.H."/>
            <person name="Wagner M."/>
            <person name="Daims H."/>
        </authorList>
    </citation>
    <scope>NUCLEOTIDE SEQUENCE [LARGE SCALE GENOMIC DNA]</scope>
    <source>
        <strain evidence="3 4">NSP M-1</strain>
    </source>
</reference>
<dbReference type="InterPro" id="IPR001623">
    <property type="entry name" value="DnaJ_domain"/>
</dbReference>
<protein>
    <recommendedName>
        <fullName evidence="2">J domain-containing protein</fullName>
    </recommendedName>
</protein>
<accession>A0A0K2GBI6</accession>
<dbReference type="PANTHER" id="PTHR44240:SF10">
    <property type="entry name" value="J DOMAIN-CONTAINING PROTEIN"/>
    <property type="match status" value="1"/>
</dbReference>
<dbReference type="Proteomes" id="UP000069205">
    <property type="component" value="Chromosome"/>
</dbReference>
<dbReference type="Pfam" id="PF00226">
    <property type="entry name" value="DnaJ"/>
    <property type="match status" value="1"/>
</dbReference>
<dbReference type="PANTHER" id="PTHR44240">
    <property type="entry name" value="DNAJ DOMAIN (PROKARYOTIC HEAT SHOCK PROTEIN)-RELATED"/>
    <property type="match status" value="1"/>
</dbReference>
<feature type="compositionally biased region" description="Basic and acidic residues" evidence="1">
    <location>
        <begin position="62"/>
        <end position="74"/>
    </location>
</feature>
<dbReference type="AlphaFoldDB" id="A0A0K2GBI6"/>
<dbReference type="PRINTS" id="PR00625">
    <property type="entry name" value="JDOMAIN"/>
</dbReference>
<evidence type="ECO:0000259" key="2">
    <source>
        <dbReference type="PROSITE" id="PS50076"/>
    </source>
</evidence>
<dbReference type="SUPFAM" id="SSF46565">
    <property type="entry name" value="Chaperone J-domain"/>
    <property type="match status" value="1"/>
</dbReference>
<evidence type="ECO:0000313" key="4">
    <source>
        <dbReference type="Proteomes" id="UP000069205"/>
    </source>
</evidence>
<dbReference type="Gene3D" id="1.10.287.110">
    <property type="entry name" value="DnaJ domain"/>
    <property type="match status" value="1"/>
</dbReference>
<dbReference type="OrthoDB" id="9779622at2"/>
<evidence type="ECO:0000256" key="1">
    <source>
        <dbReference type="SAM" id="MobiDB-lite"/>
    </source>
</evidence>
<evidence type="ECO:0000313" key="3">
    <source>
        <dbReference type="EMBL" id="ALA58313.1"/>
    </source>
</evidence>
<feature type="region of interest" description="Disordered" evidence="1">
    <location>
        <begin position="62"/>
        <end position="101"/>
    </location>
</feature>
<dbReference type="RefSeq" id="WP_053379499.1">
    <property type="nucleotide sequence ID" value="NZ_CP011801.1"/>
</dbReference>
<feature type="domain" description="J" evidence="2">
    <location>
        <begin position="8"/>
        <end position="71"/>
    </location>
</feature>
<dbReference type="KEGG" id="nmv:NITMOv2_1893"/>
<dbReference type="CDD" id="cd06257">
    <property type="entry name" value="DnaJ"/>
    <property type="match status" value="1"/>
</dbReference>
<dbReference type="PROSITE" id="PS50076">
    <property type="entry name" value="DNAJ_2"/>
    <property type="match status" value="1"/>
</dbReference>
<sequence length="144" mass="16552">MHEPLEKDYYAVLGVPRAETLPRIKSAYRTLAKQTHPDHAGVPSRERFEAIQEAYEVLSDPDRREAYDASLDRRRPSRRAMAVEPEPLVPTRPRSRVSWPEPLVPEQAEVLGSRPSPMTFADDLADDVERLFEALMWGLRPGRY</sequence>
<proteinExistence type="predicted"/>
<dbReference type="InterPro" id="IPR036869">
    <property type="entry name" value="J_dom_sf"/>
</dbReference>
<organism evidence="3 4">
    <name type="scientific">Nitrospira moscoviensis</name>
    <dbReference type="NCBI Taxonomy" id="42253"/>
    <lineage>
        <taxon>Bacteria</taxon>
        <taxon>Pseudomonadati</taxon>
        <taxon>Nitrospirota</taxon>
        <taxon>Nitrospiria</taxon>
        <taxon>Nitrospirales</taxon>
        <taxon>Nitrospiraceae</taxon>
        <taxon>Nitrospira</taxon>
    </lineage>
</organism>
<dbReference type="STRING" id="42253.NITMOv2_1893"/>
<dbReference type="EMBL" id="CP011801">
    <property type="protein sequence ID" value="ALA58313.1"/>
    <property type="molecule type" value="Genomic_DNA"/>
</dbReference>
<dbReference type="SMART" id="SM00271">
    <property type="entry name" value="DnaJ"/>
    <property type="match status" value="1"/>
</dbReference>
<dbReference type="PATRIC" id="fig|42253.5.peg.1864"/>
<dbReference type="InterPro" id="IPR018253">
    <property type="entry name" value="DnaJ_domain_CS"/>
</dbReference>